<dbReference type="InterPro" id="IPR040044">
    <property type="entry name" value="SRR1L"/>
</dbReference>
<dbReference type="GO" id="GO:0005634">
    <property type="term" value="C:nucleus"/>
    <property type="evidence" value="ECO:0007669"/>
    <property type="project" value="TreeGrafter"/>
</dbReference>
<evidence type="ECO:0000313" key="4">
    <source>
        <dbReference type="Proteomes" id="UP000620124"/>
    </source>
</evidence>
<comment type="caution">
    <text evidence="3">The sequence shown here is derived from an EMBL/GenBank/DDBJ whole genome shotgun (WGS) entry which is preliminary data.</text>
</comment>
<dbReference type="InterPro" id="IPR012942">
    <property type="entry name" value="SRR1-like"/>
</dbReference>
<dbReference type="EMBL" id="JACAZI010000021">
    <property type="protein sequence ID" value="KAF7338431.1"/>
    <property type="molecule type" value="Genomic_DNA"/>
</dbReference>
<reference evidence="3" key="1">
    <citation type="submission" date="2020-05" db="EMBL/GenBank/DDBJ databases">
        <title>Mycena genomes resolve the evolution of fungal bioluminescence.</title>
        <authorList>
            <person name="Tsai I.J."/>
        </authorList>
    </citation>
    <scope>NUCLEOTIDE SEQUENCE</scope>
    <source>
        <strain evidence="3">CCC161011</strain>
    </source>
</reference>
<proteinExistence type="inferred from homology"/>
<gene>
    <name evidence="3" type="ORF">MVEN_02068900</name>
</gene>
<dbReference type="GO" id="GO:0005737">
    <property type="term" value="C:cytoplasm"/>
    <property type="evidence" value="ECO:0007669"/>
    <property type="project" value="TreeGrafter"/>
</dbReference>
<protein>
    <submittedName>
        <fullName evidence="3">Translation machinery-associated protein 20</fullName>
    </submittedName>
</protein>
<dbReference type="PANTHER" id="PTHR28626">
    <property type="entry name" value="SRR1-LIKE PROTEIN"/>
    <property type="match status" value="1"/>
</dbReference>
<dbReference type="PANTHER" id="PTHR28626:SF3">
    <property type="entry name" value="SRR1-LIKE PROTEIN"/>
    <property type="match status" value="1"/>
</dbReference>
<dbReference type="OrthoDB" id="551431at2759"/>
<dbReference type="Pfam" id="PF07985">
    <property type="entry name" value="SRR1"/>
    <property type="match status" value="1"/>
</dbReference>
<comment type="similarity">
    <text evidence="1">Belongs to the SRR1 family.</text>
</comment>
<dbReference type="AlphaFoldDB" id="A0A8H6XDA5"/>
<keyword evidence="4" id="KW-1185">Reference proteome</keyword>
<evidence type="ECO:0000256" key="1">
    <source>
        <dbReference type="ARBA" id="ARBA00009856"/>
    </source>
</evidence>
<dbReference type="Proteomes" id="UP000620124">
    <property type="component" value="Unassembled WGS sequence"/>
</dbReference>
<name>A0A8H6XDA5_9AGAR</name>
<evidence type="ECO:0000259" key="2">
    <source>
        <dbReference type="Pfam" id="PF07985"/>
    </source>
</evidence>
<sequence length="250" mass="28176">MTSDNAGFHYSDFKPVVPRKKRTNKVQIERPSLLTQVQRAGGELAKDDWNARCQQILQEHSTVHDLPPLQILCLGLGSPSSSPNSRAQLAFLLEICKATGIGHTKVSIYDPVFSEEDVALFEELGFWVLSENQSRHLLDAPTILWMPHCDLELYESVLAANWSREQLEYMILISNRLGDYVVSNPKRKLETRAPRVLQLEDVMQCTLLPVCPAFPTAFNTIAIHSIGRLARLSESWFAEIVKPPHTTDGE</sequence>
<evidence type="ECO:0000313" key="3">
    <source>
        <dbReference type="EMBL" id="KAF7338431.1"/>
    </source>
</evidence>
<accession>A0A8H6XDA5</accession>
<organism evidence="3 4">
    <name type="scientific">Mycena venus</name>
    <dbReference type="NCBI Taxonomy" id="2733690"/>
    <lineage>
        <taxon>Eukaryota</taxon>
        <taxon>Fungi</taxon>
        <taxon>Dikarya</taxon>
        <taxon>Basidiomycota</taxon>
        <taxon>Agaricomycotina</taxon>
        <taxon>Agaricomycetes</taxon>
        <taxon>Agaricomycetidae</taxon>
        <taxon>Agaricales</taxon>
        <taxon>Marasmiineae</taxon>
        <taxon>Mycenaceae</taxon>
        <taxon>Mycena</taxon>
    </lineage>
</organism>
<feature type="domain" description="SRR1-like" evidence="2">
    <location>
        <begin position="54"/>
        <end position="224"/>
    </location>
</feature>